<dbReference type="InterPro" id="IPR037638">
    <property type="entry name" value="MASTL_STKc"/>
</dbReference>
<evidence type="ECO:0000256" key="5">
    <source>
        <dbReference type="ARBA" id="ARBA00015405"/>
    </source>
</evidence>
<dbReference type="GO" id="GO:0006261">
    <property type="term" value="P:DNA-templated DNA replication"/>
    <property type="evidence" value="ECO:0007669"/>
    <property type="project" value="TreeGrafter"/>
</dbReference>
<dbReference type="InterPro" id="IPR019140">
    <property type="entry name" value="MCM_complex-bd"/>
</dbReference>
<evidence type="ECO:0000256" key="13">
    <source>
        <dbReference type="ARBA" id="ARBA00048679"/>
    </source>
</evidence>
<gene>
    <name evidence="17" type="ORF">PHYEVI_LOCUS4007</name>
</gene>
<dbReference type="GO" id="GO:0003682">
    <property type="term" value="F:chromatin binding"/>
    <property type="evidence" value="ECO:0007669"/>
    <property type="project" value="TreeGrafter"/>
</dbReference>
<evidence type="ECO:0000256" key="8">
    <source>
        <dbReference type="ARBA" id="ARBA00022741"/>
    </source>
</evidence>
<evidence type="ECO:0000313" key="18">
    <source>
        <dbReference type="Proteomes" id="UP001153712"/>
    </source>
</evidence>
<dbReference type="GO" id="GO:0005634">
    <property type="term" value="C:nucleus"/>
    <property type="evidence" value="ECO:0007669"/>
    <property type="project" value="UniProtKB-SubCell"/>
</dbReference>
<keyword evidence="18" id="KW-1185">Reference proteome</keyword>
<dbReference type="EC" id="2.7.11.1" evidence="4"/>
<comment type="similarity">
    <text evidence="3">Belongs to the protein kinase superfamily. AGC Ser/Thr protein kinase family.</text>
</comment>
<dbReference type="OrthoDB" id="162894at2759"/>
<dbReference type="SUPFAM" id="SSF56112">
    <property type="entry name" value="Protein kinase-like (PK-like)"/>
    <property type="match status" value="1"/>
</dbReference>
<evidence type="ECO:0000259" key="16">
    <source>
        <dbReference type="PROSITE" id="PS51285"/>
    </source>
</evidence>
<feature type="compositionally biased region" description="Basic and acidic residues" evidence="14">
    <location>
        <begin position="1067"/>
        <end position="1077"/>
    </location>
</feature>
<dbReference type="Pfam" id="PF00069">
    <property type="entry name" value="Pkinase"/>
    <property type="match status" value="2"/>
</dbReference>
<evidence type="ECO:0000256" key="1">
    <source>
        <dbReference type="ARBA" id="ARBA00004123"/>
    </source>
</evidence>
<dbReference type="SMART" id="SM00220">
    <property type="entry name" value="S_TKc"/>
    <property type="match status" value="1"/>
</dbReference>
<feature type="region of interest" description="Disordered" evidence="14">
    <location>
        <begin position="1065"/>
        <end position="1097"/>
    </location>
</feature>
<comment type="subcellular location">
    <subcellularLocation>
        <location evidence="1">Nucleus</location>
    </subcellularLocation>
</comment>
<feature type="domain" description="AGC-kinase C-terminal" evidence="16">
    <location>
        <begin position="491"/>
        <end position="547"/>
    </location>
</feature>
<evidence type="ECO:0000256" key="11">
    <source>
        <dbReference type="ARBA" id="ARBA00023242"/>
    </source>
</evidence>
<name>A0A9N9TFS5_PHYSR</name>
<evidence type="ECO:0000256" key="9">
    <source>
        <dbReference type="ARBA" id="ARBA00022777"/>
    </source>
</evidence>
<dbReference type="Gene3D" id="3.30.200.20">
    <property type="entry name" value="Phosphorylase Kinase, domain 1"/>
    <property type="match status" value="2"/>
</dbReference>
<feature type="domain" description="Protein kinase" evidence="15">
    <location>
        <begin position="24"/>
        <end position="490"/>
    </location>
</feature>
<evidence type="ECO:0000256" key="14">
    <source>
        <dbReference type="SAM" id="MobiDB-lite"/>
    </source>
</evidence>
<keyword evidence="6" id="KW-0723">Serine/threonine-protein kinase</keyword>
<dbReference type="Gene3D" id="1.10.510.10">
    <property type="entry name" value="Transferase(Phosphotransferase) domain 1"/>
    <property type="match status" value="2"/>
</dbReference>
<comment type="catalytic activity">
    <reaction evidence="12">
        <text>L-threonyl-[protein] + ATP = O-phospho-L-threonyl-[protein] + ADP + H(+)</text>
        <dbReference type="Rhea" id="RHEA:46608"/>
        <dbReference type="Rhea" id="RHEA-COMP:11060"/>
        <dbReference type="Rhea" id="RHEA-COMP:11605"/>
        <dbReference type="ChEBI" id="CHEBI:15378"/>
        <dbReference type="ChEBI" id="CHEBI:30013"/>
        <dbReference type="ChEBI" id="CHEBI:30616"/>
        <dbReference type="ChEBI" id="CHEBI:61977"/>
        <dbReference type="ChEBI" id="CHEBI:456216"/>
        <dbReference type="EC" id="2.7.11.1"/>
    </reaction>
</comment>
<keyword evidence="7" id="KW-0808">Transferase</keyword>
<evidence type="ECO:0000256" key="4">
    <source>
        <dbReference type="ARBA" id="ARBA00012513"/>
    </source>
</evidence>
<sequence length="1154" mass="130420">MSAEVALTSPGESCSAKPPDIEDFVILKPISRGAFGKVFLGCKKTNPDLMYAIKVMKKSEMINKNMVTQVVNERNALALANNPFCVQLFYSLQTPSSVYLVMEYMIGGDVKSLLSVCGFFDEPMACFYIAEVCLALRYLHKHNIVHRDIKPDNMLLSKEGHLKLTDFGLSNVYVHGDLEMSDLERCTPNLCARTPGQLLSLTEHLSFGSGNSKYTNRNRTDSHCDLNDSKCNSSALSGVTFLSADCESPSRVSSYHTCPSTTQDEASSVGSCISSPVTRKPLNCTYRMNEMRQKKRKFRSESPPGMKAYLKSGLTGEIEILKLDSPKGVKFSTPVSLEKTKKKSMKFDLQATIKSAAIMSPIRSESVTPKTPKTPFRTPKSVKRAPSSSDQRILGTPDYLAPELLLMKGHDHAVDWWALGCCLYEFVTGITPFNDATPQLVFKNILERNIEWPEGDESLSEGMVAAIEALLAEKPEDRARAEDVMEMSAFKDIDWDNLLNAKPPFVPEPYDLADTGYFQARNELLKFNLSNFESEKFIVLEIIMDIQTLTPQKWIENEETFVGLLENRNILHAIPCLNANTVEQFPKMAMVRFIGMVQDMHSPEYYLEKVEVIDRTNNKSSIMNGKYGNKLVNDNEYINFKCPTNVTSERQSFVVITVPALNEWVRNVHSKFKLNPTTNSCPSNERELDEPMEETGPCTSKKLCTETTKAGLMSNSNVSNAPKDIYPLEDGCNEAFCVTVYNKEDTLKINEVFEFIGFLDTQPIADETDPNAFSYPTIHCVKFRKLSHHNPLSEELSINTDTARKDLLLVLTQLLLGDELSAEYLLCYLISEVYSRRDGLALGKFSLNISNVPVSTYPNYPKWLYNFIEKFVTKSAYLPMTLDNLNALRFVPKKNYESNYLSSGVLQLSDHTRLVLDETKLSPGKLNSAGLDNVKAVSDCIEHQTVHYDFKYYPLEFDCDIPFLILSEGKTMLKSDVHVKLEPDGMSLENFERIIEAADHFLNTQVLDNIRGYLTLAMSVEYTLNEDVEKFVQDEFVKMRRDESVTAKDLHDLLVLARASHTDNLSTDEHESLREAHNAPSTRGIQQSDSGTDLNEHPVHDIDADWHRFWSINGEKLIWESWIEKYSHYINPEYLLPAQKEPLDDRKGTGIVCF</sequence>
<feature type="region of interest" description="Disordered" evidence="14">
    <location>
        <begin position="679"/>
        <end position="699"/>
    </location>
</feature>
<protein>
    <recommendedName>
        <fullName evidence="5">Mini-chromosome maintenance complex-binding protein</fullName>
        <ecNumber evidence="4">2.7.11.1</ecNumber>
    </recommendedName>
</protein>
<dbReference type="Proteomes" id="UP001153712">
    <property type="component" value="Chromosome 14"/>
</dbReference>
<dbReference type="PANTHER" id="PTHR13489:SF0">
    <property type="entry name" value="MINI-CHROMOSOME MAINTENANCE COMPLEX-BINDING PROTEIN"/>
    <property type="match status" value="1"/>
</dbReference>
<evidence type="ECO:0000256" key="10">
    <source>
        <dbReference type="ARBA" id="ARBA00022840"/>
    </source>
</evidence>
<comment type="similarity">
    <text evidence="2">Belongs to the MCMBP family.</text>
</comment>
<evidence type="ECO:0000313" key="17">
    <source>
        <dbReference type="EMBL" id="CAG9857604.1"/>
    </source>
</evidence>
<dbReference type="GO" id="GO:0005524">
    <property type="term" value="F:ATP binding"/>
    <property type="evidence" value="ECO:0007669"/>
    <property type="project" value="UniProtKB-KW"/>
</dbReference>
<feature type="region of interest" description="Disordered" evidence="14">
    <location>
        <begin position="364"/>
        <end position="390"/>
    </location>
</feature>
<evidence type="ECO:0000256" key="12">
    <source>
        <dbReference type="ARBA" id="ARBA00047899"/>
    </source>
</evidence>
<dbReference type="EMBL" id="OU900107">
    <property type="protein sequence ID" value="CAG9857604.1"/>
    <property type="molecule type" value="Genomic_DNA"/>
</dbReference>
<dbReference type="Pfam" id="PF09739">
    <property type="entry name" value="MCM_bind"/>
    <property type="match status" value="1"/>
</dbReference>
<dbReference type="FunFam" id="1.10.510.10:FF:000604">
    <property type="entry name" value="AGC protein kinase"/>
    <property type="match status" value="1"/>
</dbReference>
<dbReference type="InterPro" id="IPR000961">
    <property type="entry name" value="AGC-kinase_C"/>
</dbReference>
<evidence type="ECO:0000256" key="7">
    <source>
        <dbReference type="ARBA" id="ARBA00022679"/>
    </source>
</evidence>
<feature type="compositionally biased region" description="Low complexity" evidence="14">
    <location>
        <begin position="368"/>
        <end position="379"/>
    </location>
</feature>
<keyword evidence="8" id="KW-0547">Nucleotide-binding</keyword>
<evidence type="ECO:0000256" key="6">
    <source>
        <dbReference type="ARBA" id="ARBA00022527"/>
    </source>
</evidence>
<keyword evidence="9" id="KW-0418">Kinase</keyword>
<dbReference type="CDD" id="cd05610">
    <property type="entry name" value="STKc_MASTL"/>
    <property type="match status" value="1"/>
</dbReference>
<keyword evidence="10" id="KW-0067">ATP-binding</keyword>
<accession>A0A9N9TFS5</accession>
<evidence type="ECO:0000259" key="15">
    <source>
        <dbReference type="PROSITE" id="PS50011"/>
    </source>
</evidence>
<dbReference type="PROSITE" id="PS50011">
    <property type="entry name" value="PROTEIN_KINASE_DOM"/>
    <property type="match status" value="1"/>
</dbReference>
<dbReference type="InterPro" id="IPR000719">
    <property type="entry name" value="Prot_kinase_dom"/>
</dbReference>
<proteinExistence type="inferred from homology"/>
<dbReference type="InterPro" id="IPR011009">
    <property type="entry name" value="Kinase-like_dom_sf"/>
</dbReference>
<dbReference type="FunFam" id="3.30.200.20:FF:000550">
    <property type="entry name" value="Serine/threonine-protein kinase greatwall"/>
    <property type="match status" value="1"/>
</dbReference>
<evidence type="ECO:0000256" key="3">
    <source>
        <dbReference type="ARBA" id="ARBA00009903"/>
    </source>
</evidence>
<organism evidence="17 18">
    <name type="scientific">Phyllotreta striolata</name>
    <name type="common">Striped flea beetle</name>
    <name type="synonym">Crioceris striolata</name>
    <dbReference type="NCBI Taxonomy" id="444603"/>
    <lineage>
        <taxon>Eukaryota</taxon>
        <taxon>Metazoa</taxon>
        <taxon>Ecdysozoa</taxon>
        <taxon>Arthropoda</taxon>
        <taxon>Hexapoda</taxon>
        <taxon>Insecta</taxon>
        <taxon>Pterygota</taxon>
        <taxon>Neoptera</taxon>
        <taxon>Endopterygota</taxon>
        <taxon>Coleoptera</taxon>
        <taxon>Polyphaga</taxon>
        <taxon>Cucujiformia</taxon>
        <taxon>Chrysomeloidea</taxon>
        <taxon>Chrysomelidae</taxon>
        <taxon>Galerucinae</taxon>
        <taxon>Alticini</taxon>
        <taxon>Phyllotreta</taxon>
    </lineage>
</organism>
<feature type="compositionally biased region" description="Polar residues" evidence="14">
    <location>
        <begin position="1079"/>
        <end position="1093"/>
    </location>
</feature>
<reference evidence="17" key="1">
    <citation type="submission" date="2022-01" db="EMBL/GenBank/DDBJ databases">
        <authorList>
            <person name="King R."/>
        </authorList>
    </citation>
    <scope>NUCLEOTIDE SEQUENCE</scope>
</reference>
<dbReference type="PROSITE" id="PS51285">
    <property type="entry name" value="AGC_KINASE_CTER"/>
    <property type="match status" value="1"/>
</dbReference>
<keyword evidence="11" id="KW-0539">Nucleus</keyword>
<dbReference type="AlphaFoldDB" id="A0A9N9TFS5"/>
<dbReference type="InterPro" id="IPR008271">
    <property type="entry name" value="Ser/Thr_kinase_AS"/>
</dbReference>
<dbReference type="PROSITE" id="PS00108">
    <property type="entry name" value="PROTEIN_KINASE_ST"/>
    <property type="match status" value="1"/>
</dbReference>
<evidence type="ECO:0000256" key="2">
    <source>
        <dbReference type="ARBA" id="ARBA00007925"/>
    </source>
</evidence>
<dbReference type="PANTHER" id="PTHR13489">
    <property type="entry name" value="MINI-CHROMOSOME MAINTENANCE COMPLEX-BINDING PROTEIN"/>
    <property type="match status" value="1"/>
</dbReference>
<dbReference type="GO" id="GO:0004674">
    <property type="term" value="F:protein serine/threonine kinase activity"/>
    <property type="evidence" value="ECO:0007669"/>
    <property type="project" value="UniProtKB-KW"/>
</dbReference>
<comment type="catalytic activity">
    <reaction evidence="13">
        <text>L-seryl-[protein] + ATP = O-phospho-L-seryl-[protein] + ADP + H(+)</text>
        <dbReference type="Rhea" id="RHEA:17989"/>
        <dbReference type="Rhea" id="RHEA-COMP:9863"/>
        <dbReference type="Rhea" id="RHEA-COMP:11604"/>
        <dbReference type="ChEBI" id="CHEBI:15378"/>
        <dbReference type="ChEBI" id="CHEBI:29999"/>
        <dbReference type="ChEBI" id="CHEBI:30616"/>
        <dbReference type="ChEBI" id="CHEBI:83421"/>
        <dbReference type="ChEBI" id="CHEBI:456216"/>
        <dbReference type="EC" id="2.7.11.1"/>
    </reaction>
</comment>